<dbReference type="PANTHER" id="PTHR37810:SF5">
    <property type="entry name" value="IMMUNITY PROTEIN SDPI"/>
    <property type="match status" value="1"/>
</dbReference>
<dbReference type="EMBL" id="VTHL01000008">
    <property type="protein sequence ID" value="TYZ10107.1"/>
    <property type="molecule type" value="Genomic_DNA"/>
</dbReference>
<dbReference type="PIRSF" id="PIRSF038959">
    <property type="entry name" value="SdpI"/>
    <property type="match status" value="1"/>
</dbReference>
<protein>
    <submittedName>
        <fullName evidence="3">DUF1648 domain-containing protein</fullName>
    </submittedName>
</protein>
<evidence type="ECO:0000313" key="4">
    <source>
        <dbReference type="Proteomes" id="UP000322791"/>
    </source>
</evidence>
<sequence>MKTTFSLWHILSLIALVLPTAYLAYCWNVLPAQIPTHFTANGEANGFTAKESMWWLCLALPLGLYALLQFLPRLDPKKHLTTTSVNYQKLQFIMLAMISGVSLYSLYVAQHPGTPPGSGLALILGLFFALLGNYLTTVPQNYFVGIRTPWALESTIIWARTHRVGGYLFFGVGLLSAALAFWSAPVATTVLVAGVLVTVVVTYAYSYYLYRQMLNAA</sequence>
<dbReference type="InterPro" id="IPR025962">
    <property type="entry name" value="SdpI/YhfL"/>
</dbReference>
<keyword evidence="1" id="KW-0812">Transmembrane</keyword>
<dbReference type="Proteomes" id="UP000322791">
    <property type="component" value="Unassembled WGS sequence"/>
</dbReference>
<feature type="transmembrane region" description="Helical" evidence="1">
    <location>
        <begin position="121"/>
        <end position="143"/>
    </location>
</feature>
<evidence type="ECO:0000259" key="2">
    <source>
        <dbReference type="Pfam" id="PF07853"/>
    </source>
</evidence>
<keyword evidence="1" id="KW-0472">Membrane</keyword>
<organism evidence="3 4">
    <name type="scientific">Hymenobacter lutimineralis</name>
    <dbReference type="NCBI Taxonomy" id="2606448"/>
    <lineage>
        <taxon>Bacteria</taxon>
        <taxon>Pseudomonadati</taxon>
        <taxon>Bacteroidota</taxon>
        <taxon>Cytophagia</taxon>
        <taxon>Cytophagales</taxon>
        <taxon>Hymenobacteraceae</taxon>
        <taxon>Hymenobacter</taxon>
    </lineage>
</organism>
<proteinExistence type="predicted"/>
<evidence type="ECO:0000313" key="3">
    <source>
        <dbReference type="EMBL" id="TYZ10107.1"/>
    </source>
</evidence>
<feature type="transmembrane region" description="Helical" evidence="1">
    <location>
        <begin position="53"/>
        <end position="71"/>
    </location>
</feature>
<reference evidence="3 4" key="1">
    <citation type="submission" date="2019-08" db="EMBL/GenBank/DDBJ databases">
        <authorList>
            <person name="Seo M.-J."/>
        </authorList>
    </citation>
    <scope>NUCLEOTIDE SEQUENCE [LARGE SCALE GENOMIC DNA]</scope>
    <source>
        <strain evidence="3 4">KIGAM108</strain>
    </source>
</reference>
<keyword evidence="4" id="KW-1185">Reference proteome</keyword>
<dbReference type="GO" id="GO:0009636">
    <property type="term" value="P:response to toxic substance"/>
    <property type="evidence" value="ECO:0007669"/>
    <property type="project" value="TreeGrafter"/>
</dbReference>
<accession>A0A5D6V4G0</accession>
<dbReference type="RefSeq" id="WP_149070782.1">
    <property type="nucleotide sequence ID" value="NZ_VTHL01000008.1"/>
</dbReference>
<feature type="transmembrane region" description="Helical" evidence="1">
    <location>
        <begin position="92"/>
        <end position="109"/>
    </location>
</feature>
<dbReference type="InterPro" id="IPR012867">
    <property type="entry name" value="DUF1648"/>
</dbReference>
<keyword evidence="1" id="KW-1133">Transmembrane helix</keyword>
<comment type="caution">
    <text evidence="3">The sequence shown here is derived from an EMBL/GenBank/DDBJ whole genome shotgun (WGS) entry which is preliminary data.</text>
</comment>
<feature type="transmembrane region" description="Helical" evidence="1">
    <location>
        <begin position="190"/>
        <end position="210"/>
    </location>
</feature>
<dbReference type="AlphaFoldDB" id="A0A5D6V4G0"/>
<dbReference type="Pfam" id="PF13630">
    <property type="entry name" value="SdpI"/>
    <property type="match status" value="1"/>
</dbReference>
<name>A0A5D6V4G0_9BACT</name>
<dbReference type="PANTHER" id="PTHR37810">
    <property type="entry name" value="IMMUNITY PROTEIN SDPI"/>
    <property type="match status" value="1"/>
</dbReference>
<feature type="transmembrane region" description="Helical" evidence="1">
    <location>
        <begin position="164"/>
        <end position="184"/>
    </location>
</feature>
<feature type="domain" description="DUF1648" evidence="2">
    <location>
        <begin position="15"/>
        <end position="57"/>
    </location>
</feature>
<dbReference type="InterPro" id="IPR026272">
    <property type="entry name" value="SdpI"/>
</dbReference>
<dbReference type="Pfam" id="PF07853">
    <property type="entry name" value="DUF1648"/>
    <property type="match status" value="1"/>
</dbReference>
<evidence type="ECO:0000256" key="1">
    <source>
        <dbReference type="SAM" id="Phobius"/>
    </source>
</evidence>
<gene>
    <name evidence="3" type="ORF">FY528_09600</name>
</gene>